<evidence type="ECO:0000256" key="2">
    <source>
        <dbReference type="ARBA" id="ARBA00022448"/>
    </source>
</evidence>
<keyword evidence="5" id="KW-0479">Metal-binding</keyword>
<keyword evidence="9" id="KW-0915">Sodium</keyword>
<keyword evidence="7 13" id="KW-0769">Symport</keyword>
<feature type="transmembrane region" description="Helical" evidence="14">
    <location>
        <begin position="648"/>
        <end position="669"/>
    </location>
</feature>
<accession>A0ABR1CS73</accession>
<organism evidence="15 16">
    <name type="scientific">Necator americanus</name>
    <name type="common">Human hookworm</name>
    <dbReference type="NCBI Taxonomy" id="51031"/>
    <lineage>
        <taxon>Eukaryota</taxon>
        <taxon>Metazoa</taxon>
        <taxon>Ecdysozoa</taxon>
        <taxon>Nematoda</taxon>
        <taxon>Chromadorea</taxon>
        <taxon>Rhabditida</taxon>
        <taxon>Rhabditina</taxon>
        <taxon>Rhabditomorpha</taxon>
        <taxon>Strongyloidea</taxon>
        <taxon>Ancylostomatidae</taxon>
        <taxon>Bunostominae</taxon>
        <taxon>Necator</taxon>
    </lineage>
</organism>
<evidence type="ECO:0000256" key="1">
    <source>
        <dbReference type="ARBA" id="ARBA00004651"/>
    </source>
</evidence>
<dbReference type="PANTHER" id="PTHR11616:SF320">
    <property type="entry name" value="SODIUM-DEPENDENT NORADRENALINE TRANSPORTER"/>
    <property type="match status" value="1"/>
</dbReference>
<evidence type="ECO:0000313" key="15">
    <source>
        <dbReference type="EMBL" id="KAK6740776.1"/>
    </source>
</evidence>
<dbReference type="PROSITE" id="PS50267">
    <property type="entry name" value="NA_NEUROTRAN_SYMP_3"/>
    <property type="match status" value="1"/>
</dbReference>
<evidence type="ECO:0000256" key="6">
    <source>
        <dbReference type="ARBA" id="ARBA00022775"/>
    </source>
</evidence>
<dbReference type="InterPro" id="IPR037272">
    <property type="entry name" value="SNS_sf"/>
</dbReference>
<dbReference type="EMBL" id="JAVFWL010000003">
    <property type="protein sequence ID" value="KAK6740776.1"/>
    <property type="molecule type" value="Genomic_DNA"/>
</dbReference>
<keyword evidence="16" id="KW-1185">Reference proteome</keyword>
<gene>
    <name evidence="15" type="primary">Necator_chrIII.g9695</name>
    <name evidence="15" type="ORF">RB195_008930</name>
</gene>
<comment type="caution">
    <text evidence="15">The sequence shown here is derived from an EMBL/GenBank/DDBJ whole genome shotgun (WGS) entry which is preliminary data.</text>
</comment>
<feature type="transmembrane region" description="Helical" evidence="14">
    <location>
        <begin position="424"/>
        <end position="442"/>
    </location>
</feature>
<feature type="transmembrane region" description="Helical" evidence="14">
    <location>
        <begin position="451"/>
        <end position="471"/>
    </location>
</feature>
<evidence type="ECO:0000256" key="7">
    <source>
        <dbReference type="ARBA" id="ARBA00022847"/>
    </source>
</evidence>
<sequence>MLMKRNGCAINVRNDYNNPVEGFGSASSRCIFVRLRDRRECKLRIVSAHAPTGTAEENKRDAFCYKANALISEIPRQQVVIVETDANAKMGLWQRCYVEQTDLINFPRFGAVKLQLDYALKRNIPQLDIWKSRAAWNFAFDSESRKKFAFVCAETKSTDNSTCANRSTGDFNQEKRRQQQDCKNELILRAKKFERTWQDMNPKKAYDDLDDDVRSNGMAKDTVVENVPIIKADERETWSTKVDFLLSVIGFAVDLANIWRFPYLCFKNGGGVFLIPYTLMVLLAGIPLFYMELSLGQYYRKGAITTWGRICPLFKGIGYCVIMIAFYTDFFYNVVIAWGLHYLYASFTTNLPWASCNNSYNSPACYEPHWSDGSSHCRPPVQDESSRISAAEEYFYKGFLGLHAPGDTTSHVARGLDDLGDMNWHIAICLAVVYLICYFSLWKGIGMSGKVVWFTALFPYVVLGVLFIRGITLPGSEMGIDYYLRPKIEMLKVLGYMSCKSGKPIDSVAQEGPGLVFVVYPEALATMPWAPGWSVLFFLMLMTLGLDSSFGGSEAIITALSDEFPTIKRNREIFIACLFSFYMLVGFFICTNGGILIMEWLIVYGVTWSILIAVFCEAMVVAYIYGISQFVRDLKEMLGFEPGIYWRICWMFLAPVFLLMMILSSFIHYQPLTYQDYKFSPLANILGIFFALSAASAIPIVGLYKFYTAKGSTIREKFRRVVMPYRRRPSQHEYVPIGRRHSSDVML</sequence>
<feature type="transmembrane region" description="Helical" evidence="14">
    <location>
        <begin position="681"/>
        <end position="707"/>
    </location>
</feature>
<comment type="similarity">
    <text evidence="13">Belongs to the sodium:neurotransmitter symporter (SNF) (TC 2.A.22) family.</text>
</comment>
<dbReference type="SUPFAM" id="SSF161070">
    <property type="entry name" value="SNF-like"/>
    <property type="match status" value="1"/>
</dbReference>
<evidence type="ECO:0000256" key="3">
    <source>
        <dbReference type="ARBA" id="ARBA00022475"/>
    </source>
</evidence>
<evidence type="ECO:0000256" key="12">
    <source>
        <dbReference type="ARBA" id="ARBA00023180"/>
    </source>
</evidence>
<keyword evidence="3" id="KW-1003">Cell membrane</keyword>
<evidence type="ECO:0000256" key="9">
    <source>
        <dbReference type="ARBA" id="ARBA00023053"/>
    </source>
</evidence>
<keyword evidence="6" id="KW-0532">Neurotransmitter transport</keyword>
<evidence type="ECO:0000256" key="4">
    <source>
        <dbReference type="ARBA" id="ARBA00022692"/>
    </source>
</evidence>
<dbReference type="Pfam" id="PF00209">
    <property type="entry name" value="SNF"/>
    <property type="match status" value="1"/>
</dbReference>
<comment type="subcellular location">
    <subcellularLocation>
        <location evidence="1">Cell membrane</location>
        <topology evidence="1">Multi-pass membrane protein</topology>
    </subcellularLocation>
</comment>
<dbReference type="PROSITE" id="PS00754">
    <property type="entry name" value="NA_NEUROTRAN_SYMP_2"/>
    <property type="match status" value="1"/>
</dbReference>
<reference evidence="15 16" key="1">
    <citation type="submission" date="2023-08" db="EMBL/GenBank/DDBJ databases">
        <title>A Necator americanus chromosomal reference genome.</title>
        <authorList>
            <person name="Ilik V."/>
            <person name="Petrzelkova K.J."/>
            <person name="Pardy F."/>
            <person name="Fuh T."/>
            <person name="Niatou-Singa F.S."/>
            <person name="Gouil Q."/>
            <person name="Baker L."/>
            <person name="Ritchie M.E."/>
            <person name="Jex A.R."/>
            <person name="Gazzola D."/>
            <person name="Li H."/>
            <person name="Toshio Fujiwara R."/>
            <person name="Zhan B."/>
            <person name="Aroian R.V."/>
            <person name="Pafco B."/>
            <person name="Schwarz E.M."/>
        </authorList>
    </citation>
    <scope>NUCLEOTIDE SEQUENCE [LARGE SCALE GENOMIC DNA]</scope>
    <source>
        <strain evidence="15 16">Aroian</strain>
        <tissue evidence="15">Whole animal</tissue>
    </source>
</reference>
<dbReference type="PROSITE" id="PS00610">
    <property type="entry name" value="NA_NEUROTRAN_SYMP_1"/>
    <property type="match status" value="1"/>
</dbReference>
<dbReference type="PRINTS" id="PR00176">
    <property type="entry name" value="NANEUSMPORT"/>
</dbReference>
<feature type="transmembrane region" description="Helical" evidence="14">
    <location>
        <begin position="244"/>
        <end position="262"/>
    </location>
</feature>
<dbReference type="InterPro" id="IPR000175">
    <property type="entry name" value="Na/ntran_symport"/>
</dbReference>
<feature type="transmembrane region" description="Helical" evidence="14">
    <location>
        <begin position="573"/>
        <end position="595"/>
    </location>
</feature>
<evidence type="ECO:0000256" key="10">
    <source>
        <dbReference type="ARBA" id="ARBA00023136"/>
    </source>
</evidence>
<dbReference type="Proteomes" id="UP001303046">
    <property type="component" value="Unassembled WGS sequence"/>
</dbReference>
<keyword evidence="10 14" id="KW-0472">Membrane</keyword>
<evidence type="ECO:0000313" key="16">
    <source>
        <dbReference type="Proteomes" id="UP001303046"/>
    </source>
</evidence>
<keyword evidence="4 13" id="KW-0812">Transmembrane</keyword>
<evidence type="ECO:0000256" key="5">
    <source>
        <dbReference type="ARBA" id="ARBA00022723"/>
    </source>
</evidence>
<proteinExistence type="inferred from homology"/>
<keyword evidence="8 14" id="KW-1133">Transmembrane helix</keyword>
<evidence type="ECO:0000256" key="8">
    <source>
        <dbReference type="ARBA" id="ARBA00022989"/>
    </source>
</evidence>
<feature type="transmembrane region" description="Helical" evidence="14">
    <location>
        <begin position="601"/>
        <end position="627"/>
    </location>
</feature>
<protein>
    <recommendedName>
        <fullName evidence="13">Transporter</fullName>
    </recommendedName>
</protein>
<evidence type="ECO:0000256" key="11">
    <source>
        <dbReference type="ARBA" id="ARBA00023157"/>
    </source>
</evidence>
<keyword evidence="12" id="KW-0325">Glycoprotein</keyword>
<evidence type="ECO:0000256" key="14">
    <source>
        <dbReference type="SAM" id="Phobius"/>
    </source>
</evidence>
<keyword evidence="2 13" id="KW-0813">Transport</keyword>
<feature type="transmembrane region" description="Helical" evidence="14">
    <location>
        <begin position="535"/>
        <end position="561"/>
    </location>
</feature>
<keyword evidence="11" id="KW-1015">Disulfide bond</keyword>
<feature type="transmembrane region" description="Helical" evidence="14">
    <location>
        <begin position="316"/>
        <end position="344"/>
    </location>
</feature>
<evidence type="ECO:0000256" key="13">
    <source>
        <dbReference type="RuleBase" id="RU003732"/>
    </source>
</evidence>
<feature type="transmembrane region" description="Helical" evidence="14">
    <location>
        <begin position="274"/>
        <end position="295"/>
    </location>
</feature>
<name>A0ABR1CS73_NECAM</name>
<dbReference type="PANTHER" id="PTHR11616">
    <property type="entry name" value="SODIUM/CHLORIDE DEPENDENT TRANSPORTER"/>
    <property type="match status" value="1"/>
</dbReference>